<organism evidence="1">
    <name type="scientific">viral metagenome</name>
    <dbReference type="NCBI Taxonomy" id="1070528"/>
    <lineage>
        <taxon>unclassified sequences</taxon>
        <taxon>metagenomes</taxon>
        <taxon>organismal metagenomes</taxon>
    </lineage>
</organism>
<dbReference type="EMBL" id="MN739078">
    <property type="protein sequence ID" value="QHS87081.1"/>
    <property type="molecule type" value="Genomic_DNA"/>
</dbReference>
<dbReference type="AlphaFoldDB" id="A0A6C0B5Y1"/>
<proteinExistence type="predicted"/>
<name>A0A6C0B5Y1_9ZZZZ</name>
<accession>A0A6C0B5Y1</accession>
<evidence type="ECO:0000313" key="1">
    <source>
        <dbReference type="EMBL" id="QHS87081.1"/>
    </source>
</evidence>
<reference evidence="1" key="1">
    <citation type="journal article" date="2020" name="Nature">
        <title>Giant virus diversity and host interactions through global metagenomics.</title>
        <authorList>
            <person name="Schulz F."/>
            <person name="Roux S."/>
            <person name="Paez-Espino D."/>
            <person name="Jungbluth S."/>
            <person name="Walsh D.A."/>
            <person name="Denef V.J."/>
            <person name="McMahon K.D."/>
            <person name="Konstantinidis K.T."/>
            <person name="Eloe-Fadrosh E.A."/>
            <person name="Kyrpides N.C."/>
            <person name="Woyke T."/>
        </authorList>
    </citation>
    <scope>NUCLEOTIDE SEQUENCE</scope>
    <source>
        <strain evidence="1">GVMAG-M-3300009684-20</strain>
    </source>
</reference>
<protein>
    <submittedName>
        <fullName evidence="1">Uncharacterized protein</fullName>
    </submittedName>
</protein>
<sequence length="60" mass="7214">MVERMLFWMDTRKIREPKVFLEQEGKEYAALIQFLEDTLGQENIRLEADLFQLAWAARQP</sequence>